<organism evidence="2 3">
    <name type="scientific">Streptomyces stelliscabiei</name>
    <dbReference type="NCBI Taxonomy" id="146820"/>
    <lineage>
        <taxon>Bacteria</taxon>
        <taxon>Bacillati</taxon>
        <taxon>Actinomycetota</taxon>
        <taxon>Actinomycetes</taxon>
        <taxon>Kitasatosporales</taxon>
        <taxon>Streptomycetaceae</taxon>
        <taxon>Streptomyces</taxon>
    </lineage>
</organism>
<dbReference type="EMBL" id="JADBGF010000001">
    <property type="protein sequence ID" value="MBE1594283.1"/>
    <property type="molecule type" value="Genomic_DNA"/>
</dbReference>
<keyword evidence="3" id="KW-1185">Reference proteome</keyword>
<evidence type="ECO:0000313" key="2">
    <source>
        <dbReference type="EMBL" id="MBE1594283.1"/>
    </source>
</evidence>
<feature type="compositionally biased region" description="Basic and acidic residues" evidence="1">
    <location>
        <begin position="215"/>
        <end position="226"/>
    </location>
</feature>
<evidence type="ECO:0000313" key="3">
    <source>
        <dbReference type="Proteomes" id="UP000629287"/>
    </source>
</evidence>
<feature type="region of interest" description="Disordered" evidence="1">
    <location>
        <begin position="92"/>
        <end position="129"/>
    </location>
</feature>
<reference evidence="2 3" key="1">
    <citation type="submission" date="2020-10" db="EMBL/GenBank/DDBJ databases">
        <title>Sequencing the genomes of 1000 actinobacteria strains.</title>
        <authorList>
            <person name="Klenk H.-P."/>
        </authorList>
    </citation>
    <scope>NUCLEOTIDE SEQUENCE [LARGE SCALE GENOMIC DNA]</scope>
    <source>
        <strain evidence="2 3">DSM 41803</strain>
    </source>
</reference>
<feature type="region of interest" description="Disordered" evidence="1">
    <location>
        <begin position="141"/>
        <end position="241"/>
    </location>
</feature>
<evidence type="ECO:0000256" key="1">
    <source>
        <dbReference type="SAM" id="MobiDB-lite"/>
    </source>
</evidence>
<comment type="caution">
    <text evidence="2">The sequence shown here is derived from an EMBL/GenBank/DDBJ whole genome shotgun (WGS) entry which is preliminary data.</text>
</comment>
<proteinExistence type="predicted"/>
<gene>
    <name evidence="2" type="ORF">H4687_000412</name>
</gene>
<feature type="compositionally biased region" description="Basic residues" evidence="1">
    <location>
        <begin position="1"/>
        <end position="21"/>
    </location>
</feature>
<accession>A0A8I0NVF1</accession>
<feature type="compositionally biased region" description="Basic and acidic residues" evidence="1">
    <location>
        <begin position="156"/>
        <end position="169"/>
    </location>
</feature>
<feature type="region of interest" description="Disordered" evidence="1">
    <location>
        <begin position="1"/>
        <end position="27"/>
    </location>
</feature>
<sequence length="334" mass="35748">MTIARAVRRPCPHRSGRHGQGRRGDKRLFRRTCRSLLAALEASSPKASTVSDGSRIICRCTPTASTRLREHMPRCGEGLEAGVDDQLTVGNEHRSAGTTSTSPGRHRALGRRDRPALLSPTGIRLGSPRPRLRSWYAMWRSSGRHDRPPGGTSPGTEERRRPCLRDGDGRPSAPLGATTAWPPRACRSASGRRSPATASTTRRHAAGAPRRGRRHPEPRQGRELRLRLRPHGPAEPGVKTRPLRLEGMDEAMVAPRAPAGAGTRSPATRPVARLLNETGSEPYVCPTGTAARSGSAATGAVRGKTAMTKAPLIVHAGASLDPEDPAEGKFLVSG</sequence>
<dbReference type="Proteomes" id="UP000629287">
    <property type="component" value="Unassembled WGS sequence"/>
</dbReference>
<feature type="compositionally biased region" description="Low complexity" evidence="1">
    <location>
        <begin position="187"/>
        <end position="200"/>
    </location>
</feature>
<protein>
    <submittedName>
        <fullName evidence="2">Uncharacterized protein</fullName>
    </submittedName>
</protein>
<name>A0A8I0NVF1_9ACTN</name>
<dbReference type="AlphaFoldDB" id="A0A8I0NVF1"/>
<feature type="compositionally biased region" description="Basic residues" evidence="1">
    <location>
        <begin position="201"/>
        <end position="214"/>
    </location>
</feature>